<dbReference type="PROSITE" id="PS51257">
    <property type="entry name" value="PROKAR_LIPOPROTEIN"/>
    <property type="match status" value="1"/>
</dbReference>
<dbReference type="EMBL" id="BAABLM010000002">
    <property type="protein sequence ID" value="GAA4672131.1"/>
    <property type="molecule type" value="Genomic_DNA"/>
</dbReference>
<gene>
    <name evidence="2" type="ORF">GCM10025780_15200</name>
</gene>
<comment type="caution">
    <text evidence="2">The sequence shown here is derived from an EMBL/GenBank/DDBJ whole genome shotgun (WGS) entry which is preliminary data.</text>
</comment>
<keyword evidence="1" id="KW-0472">Membrane</keyword>
<feature type="transmembrane region" description="Helical" evidence="1">
    <location>
        <begin position="66"/>
        <end position="86"/>
    </location>
</feature>
<reference evidence="3" key="1">
    <citation type="journal article" date="2019" name="Int. J. Syst. Evol. Microbiol.">
        <title>The Global Catalogue of Microorganisms (GCM) 10K type strain sequencing project: providing services to taxonomists for standard genome sequencing and annotation.</title>
        <authorList>
            <consortium name="The Broad Institute Genomics Platform"/>
            <consortium name="The Broad Institute Genome Sequencing Center for Infectious Disease"/>
            <person name="Wu L."/>
            <person name="Ma J."/>
        </authorList>
    </citation>
    <scope>NUCLEOTIDE SEQUENCE [LARGE SCALE GENOMIC DNA]</scope>
    <source>
        <strain evidence="3">JCM 18956</strain>
    </source>
</reference>
<feature type="transmembrane region" description="Helical" evidence="1">
    <location>
        <begin position="278"/>
        <end position="300"/>
    </location>
</feature>
<sequence length="311" mass="31772">MGDALRRSRRLVLFGLLGVACALVGMLPPLAHGGRLTLQNLWATPTTSEAQMPIVFLPFSQYQLDLVAGTILIGSALAGIATRIAASRVVHADSRARLATLIGLLVAQLAAFVQTAIAVGRGLGHPAGVVRLVDDSLVYLVAVSVWIVLLIALGAVVFRLLARPGGSGAVVAVALASVTLGPWIVGFVRPVGSFSTPGFGVFVAAWLPGIAVGAAIGAAGLRSWHRIVGAVVALVVLWAGTAALSGIVAAAGSRALLRLPDELAQMVGLVFRSDVTGASLRLAGVAAATGVVALVVRQVVGRRPGRREARP</sequence>
<evidence type="ECO:0000313" key="3">
    <source>
        <dbReference type="Proteomes" id="UP001501295"/>
    </source>
</evidence>
<evidence type="ECO:0000256" key="1">
    <source>
        <dbReference type="SAM" id="Phobius"/>
    </source>
</evidence>
<keyword evidence="1" id="KW-0812">Transmembrane</keyword>
<organism evidence="2 3">
    <name type="scientific">Frondihabitans cladoniiphilus</name>
    <dbReference type="NCBI Taxonomy" id="715785"/>
    <lineage>
        <taxon>Bacteria</taxon>
        <taxon>Bacillati</taxon>
        <taxon>Actinomycetota</taxon>
        <taxon>Actinomycetes</taxon>
        <taxon>Micrococcales</taxon>
        <taxon>Microbacteriaceae</taxon>
        <taxon>Frondihabitans</taxon>
    </lineage>
</organism>
<evidence type="ECO:0000313" key="2">
    <source>
        <dbReference type="EMBL" id="GAA4672131.1"/>
    </source>
</evidence>
<feature type="transmembrane region" description="Helical" evidence="1">
    <location>
        <begin position="199"/>
        <end position="221"/>
    </location>
</feature>
<dbReference type="Proteomes" id="UP001501295">
    <property type="component" value="Unassembled WGS sequence"/>
</dbReference>
<keyword evidence="3" id="KW-1185">Reference proteome</keyword>
<feature type="transmembrane region" description="Helical" evidence="1">
    <location>
        <begin position="228"/>
        <end position="251"/>
    </location>
</feature>
<dbReference type="RefSeq" id="WP_345375023.1">
    <property type="nucleotide sequence ID" value="NZ_BAABLM010000002.1"/>
</dbReference>
<feature type="transmembrane region" description="Helical" evidence="1">
    <location>
        <begin position="98"/>
        <end position="117"/>
    </location>
</feature>
<name>A0ABP8VUJ6_9MICO</name>
<keyword evidence="1" id="KW-1133">Transmembrane helix</keyword>
<proteinExistence type="predicted"/>
<feature type="transmembrane region" description="Helical" evidence="1">
    <location>
        <begin position="168"/>
        <end position="187"/>
    </location>
</feature>
<feature type="transmembrane region" description="Helical" evidence="1">
    <location>
        <begin position="137"/>
        <end position="161"/>
    </location>
</feature>
<protein>
    <submittedName>
        <fullName evidence="2">Uncharacterized protein</fullName>
    </submittedName>
</protein>
<accession>A0ABP8VUJ6</accession>